<dbReference type="EMBL" id="MW258947">
    <property type="protein sequence ID" value="QUP79366.1"/>
    <property type="molecule type" value="Genomic_RNA"/>
</dbReference>
<evidence type="ECO:0000256" key="3">
    <source>
        <dbReference type="ARBA" id="ARBA00022679"/>
    </source>
</evidence>
<dbReference type="GO" id="GO:0000166">
    <property type="term" value="F:nucleotide binding"/>
    <property type="evidence" value="ECO:0007669"/>
    <property type="project" value="UniProtKB-KW"/>
</dbReference>
<keyword evidence="5 7" id="KW-0547">Nucleotide-binding</keyword>
<dbReference type="GO" id="GO:0006351">
    <property type="term" value="P:DNA-templated transcription"/>
    <property type="evidence" value="ECO:0007669"/>
    <property type="project" value="InterPro"/>
</dbReference>
<proteinExistence type="predicted"/>
<dbReference type="EC" id="2.7.7.48" evidence="1 7"/>
<evidence type="ECO:0000313" key="9">
    <source>
        <dbReference type="Proteomes" id="UP001251388"/>
    </source>
</evidence>
<dbReference type="Pfam" id="PF02123">
    <property type="entry name" value="RdRP_4"/>
    <property type="match status" value="1"/>
</dbReference>
<keyword evidence="2 7" id="KW-0696">RNA-directed RNA polymerase</keyword>
<keyword evidence="4 7" id="KW-0548">Nucleotidyltransferase</keyword>
<keyword evidence="7" id="KW-0693">Viral RNA replication</keyword>
<comment type="catalytic activity">
    <reaction evidence="6 7">
        <text>RNA(n) + a ribonucleoside 5'-triphosphate = RNA(n+1) + diphosphate</text>
        <dbReference type="Rhea" id="RHEA:21248"/>
        <dbReference type="Rhea" id="RHEA-COMP:14527"/>
        <dbReference type="Rhea" id="RHEA-COMP:17342"/>
        <dbReference type="ChEBI" id="CHEBI:33019"/>
        <dbReference type="ChEBI" id="CHEBI:61557"/>
        <dbReference type="ChEBI" id="CHEBI:140395"/>
        <dbReference type="EC" id="2.7.7.48"/>
    </reaction>
</comment>
<evidence type="ECO:0000313" key="8">
    <source>
        <dbReference type="EMBL" id="QUP79366.1"/>
    </source>
</evidence>
<organism evidence="8 9">
    <name type="scientific">Caloscypha fulgens fusagravirus 1</name>
    <dbReference type="NCBI Taxonomy" id="2831243"/>
    <lineage>
        <taxon>Viruses</taxon>
        <taxon>Riboviria</taxon>
        <taxon>Orthornavirae</taxon>
        <taxon>Duplornaviricota</taxon>
        <taxon>Chrymotiviricetes</taxon>
        <taxon>Ghabrivirales</taxon>
        <taxon>Alphatotivirineae</taxon>
        <taxon>Fusagraviridae</taxon>
        <taxon>Fusagravirus</taxon>
        <taxon>Fusagravirus jyuhachi</taxon>
    </lineage>
</organism>
<keyword evidence="9" id="KW-1185">Reference proteome</keyword>
<accession>A0AAE7RAY0</accession>
<evidence type="ECO:0000256" key="7">
    <source>
        <dbReference type="RuleBase" id="RU364050"/>
    </source>
</evidence>
<evidence type="ECO:0000256" key="1">
    <source>
        <dbReference type="ARBA" id="ARBA00012494"/>
    </source>
</evidence>
<keyword evidence="3 7" id="KW-0808">Transferase</keyword>
<reference evidence="8" key="1">
    <citation type="submission" date="2020-11" db="EMBL/GenBank/DDBJ databases">
        <title>Molecular characterization of a new fusagravirus hosted by the spring orange peel mushroom Caloscypha fulgens.</title>
        <authorList>
            <person name="Sahin E."/>
            <person name="Akata I."/>
            <person name="Keskin E."/>
        </authorList>
    </citation>
    <scope>NUCLEOTIDE SEQUENCE</scope>
    <source>
        <strain evidence="8">ANK VIR-100</strain>
    </source>
</reference>
<dbReference type="GO" id="GO:0003968">
    <property type="term" value="F:RNA-directed RNA polymerase activity"/>
    <property type="evidence" value="ECO:0007669"/>
    <property type="project" value="UniProtKB-KW"/>
</dbReference>
<evidence type="ECO:0000256" key="5">
    <source>
        <dbReference type="ARBA" id="ARBA00022741"/>
    </source>
</evidence>
<evidence type="ECO:0000256" key="2">
    <source>
        <dbReference type="ARBA" id="ARBA00022484"/>
    </source>
</evidence>
<evidence type="ECO:0000256" key="6">
    <source>
        <dbReference type="ARBA" id="ARBA00048744"/>
    </source>
</evidence>
<protein>
    <recommendedName>
        <fullName evidence="1 7">RNA-directed RNA polymerase</fullName>
        <ecNumber evidence="1 7">2.7.7.48</ecNumber>
    </recommendedName>
</protein>
<dbReference type="SUPFAM" id="SSF56672">
    <property type="entry name" value="DNA/RNA polymerases"/>
    <property type="match status" value="1"/>
</dbReference>
<dbReference type="GO" id="GO:0003723">
    <property type="term" value="F:RNA binding"/>
    <property type="evidence" value="ECO:0007669"/>
    <property type="project" value="InterPro"/>
</dbReference>
<name>A0AAE7RAY0_9VIRU</name>
<dbReference type="Proteomes" id="UP001251388">
    <property type="component" value="Segment"/>
</dbReference>
<sequence>MLLSRGYLLKLSGGLNGRGTSYHHPFGCIDIVRAFDDFDLNSPPSNLESAALRYLFLNPTPREVWHYMPSSFYWRDLLQPYDIVDFSCSLENPPYKPASLGRETVDRLGRSYPNNVGRAGAKTLLTSTEIVRSSLHPLSKRMISLLFSLQRGSHAGWENQSLCGLLLLPHMSDMAPRITTFFLRNPHLMALDFSLWVKFLKALHTGIRITSTLPDATVLSPEESRQLYGLDVLPGRSESLSHPFKDEILIRMRDPVARGLPNLNARSSSSSFDFDSYPTVLQASIEEAVSSSIPETITEASTFSEWYAKRMFWAAAGGAPGAKVRWATDEPCERLSKRGALLTIPESHFRNIMRNALGAVLYSKAAPKFENGKVRAIWNTSVEHYIIQAYILDIFDAAQLNDSWSSASNSITKRLRRVVERTLDIADNVGLMWDYSDFNINHSFFAMSTLFSTIVRQISNRLSLPGRGAEANTIKSDLTRALIWVNEAREFTVLEDPESGFISRVVRSLQSGERATSTVNTFLSRSYFIFANRFAHYTFGSHLLREPSDHQGDDVWAVAMCMLAATIFCSLMNLLGFAGQIYKIMCDYRSRGEFLREHYDSESLKVCGYPIRTCMGLIAGEFFREGVFDPSERAASFGNQIAKCIRRGASIPESLFKSLVARNTPLTYTLDSGKKRRILVPEHLMNSPSALGGYGALEFADYSATSILDANPTLGNITSSLHKAPFSPQFSVPWYLIIPSGEGKTFLARTHPDIFVDHDDLIDHAIHDRNLKNIRTDLHGREVGWDQVAKYLSSVTVPIGKVLLTWGPSSAPSSSRCLGAFLLTNGTGLRANYPNRQSLLEDRSVKKYFYESFARRDSAIIGQLVPSLFELLSPNPLTFQKYSSPHSRPTFSQPKVNDKLFFKRYDRSLVPDFNAAHLLGVDTENRAISSILLESALPGGYRSKDISSQAALFARDLEKWIVTCKPTQIHTCSIPSQRIISMAKQYFSASISLITPFPSSKPHSSLPVNHFGAFNVLTTIFGFSLSSSMLRSIQALSPRKYPGLTGKWMNALVQNKEAFSHPVSNIFIQLVNLYSGHELSPTIPTPLFDNSGISLIANYFSGSLSFYPPFYRGFSPAIVTFSRQLTLAFVETLPNVFSSSSLELYDLVHYLEDLCSLQITAFLAANPNGPITIRD</sequence>
<dbReference type="InterPro" id="IPR043502">
    <property type="entry name" value="DNA/RNA_pol_sf"/>
</dbReference>
<evidence type="ECO:0000256" key="4">
    <source>
        <dbReference type="ARBA" id="ARBA00022695"/>
    </source>
</evidence>
<dbReference type="InterPro" id="IPR001795">
    <property type="entry name" value="RNA-dir_pol_luteovirus"/>
</dbReference>